<dbReference type="GO" id="GO:0005783">
    <property type="term" value="C:endoplasmic reticulum"/>
    <property type="evidence" value="ECO:0007669"/>
    <property type="project" value="TreeGrafter"/>
</dbReference>
<dbReference type="SUPFAM" id="SSF56300">
    <property type="entry name" value="Metallo-dependent phosphatases"/>
    <property type="match status" value="1"/>
</dbReference>
<proteinExistence type="predicted"/>
<reference evidence="7 8" key="1">
    <citation type="submission" date="2019-02" db="EMBL/GenBank/DDBJ databases">
        <title>Genome sequencing of the rare red list fungi Phlebia centrifuga.</title>
        <authorList>
            <person name="Buettner E."/>
            <person name="Kellner H."/>
        </authorList>
    </citation>
    <scope>NUCLEOTIDE SEQUENCE [LARGE SCALE GENOMIC DNA]</scope>
    <source>
        <strain evidence="7 8">DSM 108282</strain>
    </source>
</reference>
<keyword evidence="4 5" id="KW-0472">Membrane</keyword>
<evidence type="ECO:0000313" key="8">
    <source>
        <dbReference type="Proteomes" id="UP000309038"/>
    </source>
</evidence>
<evidence type="ECO:0000256" key="2">
    <source>
        <dbReference type="ARBA" id="ARBA00022692"/>
    </source>
</evidence>
<evidence type="ECO:0000259" key="6">
    <source>
        <dbReference type="Pfam" id="PF00149"/>
    </source>
</evidence>
<dbReference type="GO" id="GO:0016787">
    <property type="term" value="F:hydrolase activity"/>
    <property type="evidence" value="ECO:0007669"/>
    <property type="project" value="InterPro"/>
</dbReference>
<dbReference type="GO" id="GO:0016020">
    <property type="term" value="C:membrane"/>
    <property type="evidence" value="ECO:0007669"/>
    <property type="project" value="UniProtKB-SubCell"/>
</dbReference>
<protein>
    <recommendedName>
        <fullName evidence="6">Calcineurin-like phosphoesterase domain-containing protein</fullName>
    </recommendedName>
</protein>
<dbReference type="EMBL" id="SGPJ01000031">
    <property type="protein sequence ID" value="THH01133.1"/>
    <property type="molecule type" value="Genomic_DNA"/>
</dbReference>
<feature type="transmembrane region" description="Helical" evidence="5">
    <location>
        <begin position="429"/>
        <end position="452"/>
    </location>
</feature>
<sequence>MVDLNMRKSWWATKKLNPDVLIFLGDMMDGGRFAMPDAEYESYYNRFRSIFRARADLPTYYIPGNHDVGLGTSPEFSNRAGDRYTSHFGSLNQRLEIANHTFVLIDAPALVEEDRKRIVQGFSFPRWAANMPGGPIEFVQESSAAILSSRLPSILLTHIPLARPNGAPCGPGRERGSIRGGAGYGYENTLSPQASQYLLQSIRPALVFSGDDHDYCEYFHPVPASEDVHLSEDHSVKEVTVKAFSMAMGIRKPGFQLLSLVPPEQVITSQETFADMPCILPDQLDIYLSVYVPLLVFSIVLLFLANVYRVYKNGMPLPSTSPRAMFRDDPDQDMARLDTLRLRSSSSFQALRKLDIAGLENEDGSSSLLPPPTPGSAVTGKHRQKRWKLTASGWTLDLSSVQRLSSCLAGMNGSEGVARRARAGLVRGFLSDVLAVAWTPIVLFVAITWWTFQ</sequence>
<evidence type="ECO:0000256" key="5">
    <source>
        <dbReference type="SAM" id="Phobius"/>
    </source>
</evidence>
<feature type="domain" description="Calcineurin-like phosphoesterase" evidence="6">
    <location>
        <begin position="14"/>
        <end position="215"/>
    </location>
</feature>
<dbReference type="GO" id="GO:0006506">
    <property type="term" value="P:GPI anchor biosynthetic process"/>
    <property type="evidence" value="ECO:0007669"/>
    <property type="project" value="InterPro"/>
</dbReference>
<dbReference type="InterPro" id="IPR033308">
    <property type="entry name" value="PGAP5/Cdc1/Ted1"/>
</dbReference>
<evidence type="ECO:0000256" key="3">
    <source>
        <dbReference type="ARBA" id="ARBA00022989"/>
    </source>
</evidence>
<accession>A0A4V3XB93</accession>
<dbReference type="Gene3D" id="3.60.21.10">
    <property type="match status" value="1"/>
</dbReference>
<keyword evidence="2 5" id="KW-0812">Transmembrane</keyword>
<dbReference type="InterPro" id="IPR004843">
    <property type="entry name" value="Calcineurin-like_PHP"/>
</dbReference>
<gene>
    <name evidence="7" type="ORF">EW026_g1523</name>
</gene>
<evidence type="ECO:0000256" key="4">
    <source>
        <dbReference type="ARBA" id="ARBA00023136"/>
    </source>
</evidence>
<dbReference type="InterPro" id="IPR029052">
    <property type="entry name" value="Metallo-depent_PP-like"/>
</dbReference>
<name>A0A4V3XB93_9APHY</name>
<keyword evidence="8" id="KW-1185">Reference proteome</keyword>
<organism evidence="7 8">
    <name type="scientific">Hermanssonia centrifuga</name>
    <dbReference type="NCBI Taxonomy" id="98765"/>
    <lineage>
        <taxon>Eukaryota</taxon>
        <taxon>Fungi</taxon>
        <taxon>Dikarya</taxon>
        <taxon>Basidiomycota</taxon>
        <taxon>Agaricomycotina</taxon>
        <taxon>Agaricomycetes</taxon>
        <taxon>Polyporales</taxon>
        <taxon>Meruliaceae</taxon>
        <taxon>Hermanssonia</taxon>
    </lineage>
</organism>
<evidence type="ECO:0000313" key="7">
    <source>
        <dbReference type="EMBL" id="THH01133.1"/>
    </source>
</evidence>
<evidence type="ECO:0000256" key="1">
    <source>
        <dbReference type="ARBA" id="ARBA00004141"/>
    </source>
</evidence>
<dbReference type="Proteomes" id="UP000309038">
    <property type="component" value="Unassembled WGS sequence"/>
</dbReference>
<dbReference type="Pfam" id="PF00149">
    <property type="entry name" value="Metallophos"/>
    <property type="match status" value="1"/>
</dbReference>
<dbReference type="PANTHER" id="PTHR13315">
    <property type="entry name" value="METALLO PHOSPHOESTERASE RELATED"/>
    <property type="match status" value="1"/>
</dbReference>
<comment type="subcellular location">
    <subcellularLocation>
        <location evidence="1">Membrane</location>
        <topology evidence="1">Multi-pass membrane protein</topology>
    </subcellularLocation>
</comment>
<keyword evidence="3 5" id="KW-1133">Transmembrane helix</keyword>
<feature type="transmembrane region" description="Helical" evidence="5">
    <location>
        <begin position="286"/>
        <end position="308"/>
    </location>
</feature>
<dbReference type="PANTHER" id="PTHR13315:SF4">
    <property type="entry name" value="METALLOPHOSPHOESTERASE, ISOFORM E"/>
    <property type="match status" value="1"/>
</dbReference>
<comment type="caution">
    <text evidence="7">The sequence shown here is derived from an EMBL/GenBank/DDBJ whole genome shotgun (WGS) entry which is preliminary data.</text>
</comment>
<dbReference type="AlphaFoldDB" id="A0A4V3XB93"/>